<dbReference type="VEuPathDB" id="FungiDB:RhiirA1_407509"/>
<name>A0A2N1P2V3_9GLOM</name>
<sequence length="232" mass="24141">MDTRPLPPGWVSQWEPSVGRYFFVDTTKNPPVSSWDDPRDAPPPYSASEESMPSMPIAMPTPNPQSYPASSTYPQYPQDPQYPPSDSKSSTSYTGYPGGQPQPDSYNPYNKYDGTSTSSTTATAPKKSGFLSKLGLNSGKPGKPDKSSKSNKPNKDTPPAASYVPPALGTAAALGALSHHKHGKKLGLGLGGGMGLGLGGAAAGLLVGNALFGGHKGFGFGGCDNDWGGCDW</sequence>
<accession>A0A2N1P2V3</accession>
<evidence type="ECO:0000313" key="4">
    <source>
        <dbReference type="Proteomes" id="UP000233469"/>
    </source>
</evidence>
<evidence type="ECO:0000259" key="2">
    <source>
        <dbReference type="SMART" id="SM00456"/>
    </source>
</evidence>
<dbReference type="VEuPathDB" id="FungiDB:RhiirFUN_002310"/>
<gene>
    <name evidence="3" type="ORF">RhiirC2_768062</name>
</gene>
<dbReference type="InterPro" id="IPR001202">
    <property type="entry name" value="WW_dom"/>
</dbReference>
<feature type="compositionally biased region" description="Low complexity" evidence="1">
    <location>
        <begin position="115"/>
        <end position="124"/>
    </location>
</feature>
<dbReference type="Gene3D" id="2.20.70.10">
    <property type="match status" value="1"/>
</dbReference>
<dbReference type="OrthoDB" id="2367685at2759"/>
<proteinExistence type="predicted"/>
<evidence type="ECO:0000313" key="3">
    <source>
        <dbReference type="EMBL" id="PKK80436.1"/>
    </source>
</evidence>
<feature type="region of interest" description="Disordered" evidence="1">
    <location>
        <begin position="25"/>
        <end position="164"/>
    </location>
</feature>
<dbReference type="VEuPathDB" id="FungiDB:FUN_002250"/>
<dbReference type="SUPFAM" id="SSF51045">
    <property type="entry name" value="WW domain"/>
    <property type="match status" value="1"/>
</dbReference>
<dbReference type="SMART" id="SM00456">
    <property type="entry name" value="WW"/>
    <property type="match status" value="1"/>
</dbReference>
<reference evidence="3 4" key="1">
    <citation type="submission" date="2016-04" db="EMBL/GenBank/DDBJ databases">
        <title>Genome analyses suggest a sexual origin of heterokaryosis in a supposedly ancient asexual fungus.</title>
        <authorList>
            <person name="Ropars J."/>
            <person name="Sedzielewska K."/>
            <person name="Noel J."/>
            <person name="Charron P."/>
            <person name="Farinelli L."/>
            <person name="Marton T."/>
            <person name="Kruger M."/>
            <person name="Pelin A."/>
            <person name="Brachmann A."/>
            <person name="Corradi N."/>
        </authorList>
    </citation>
    <scope>NUCLEOTIDE SEQUENCE [LARGE SCALE GENOMIC DNA]</scope>
    <source>
        <strain evidence="3 4">C2</strain>
    </source>
</reference>
<dbReference type="AlphaFoldDB" id="A0A2N1P2V3"/>
<reference evidence="3 4" key="2">
    <citation type="submission" date="2017-10" db="EMBL/GenBank/DDBJ databases">
        <title>Extensive intraspecific genome diversity in a model arbuscular mycorrhizal fungus.</title>
        <authorList>
            <person name="Chen E.C.H."/>
            <person name="Morin E."/>
            <person name="Baudet D."/>
            <person name="Noel J."/>
            <person name="Ndikumana S."/>
            <person name="Charron P."/>
            <person name="St-Onge C."/>
            <person name="Giorgi J."/>
            <person name="Grigoriev I.V."/>
            <person name="Roux C."/>
            <person name="Martin F.M."/>
            <person name="Corradi N."/>
        </authorList>
    </citation>
    <scope>NUCLEOTIDE SEQUENCE [LARGE SCALE GENOMIC DNA]</scope>
    <source>
        <strain evidence="3 4">C2</strain>
    </source>
</reference>
<comment type="caution">
    <text evidence="3">The sequence shown here is derived from an EMBL/GenBank/DDBJ whole genome shotgun (WGS) entry which is preliminary data.</text>
</comment>
<dbReference type="InterPro" id="IPR036020">
    <property type="entry name" value="WW_dom_sf"/>
</dbReference>
<feature type="compositionally biased region" description="Low complexity" evidence="1">
    <location>
        <begin position="70"/>
        <end position="90"/>
    </location>
</feature>
<organism evidence="3 4">
    <name type="scientific">Rhizophagus irregularis</name>
    <dbReference type="NCBI Taxonomy" id="588596"/>
    <lineage>
        <taxon>Eukaryota</taxon>
        <taxon>Fungi</taxon>
        <taxon>Fungi incertae sedis</taxon>
        <taxon>Mucoromycota</taxon>
        <taxon>Glomeromycotina</taxon>
        <taxon>Glomeromycetes</taxon>
        <taxon>Glomerales</taxon>
        <taxon>Glomeraceae</taxon>
        <taxon>Rhizophagus</taxon>
    </lineage>
</organism>
<evidence type="ECO:0000256" key="1">
    <source>
        <dbReference type="SAM" id="MobiDB-lite"/>
    </source>
</evidence>
<dbReference type="Proteomes" id="UP000233469">
    <property type="component" value="Unassembled WGS sequence"/>
</dbReference>
<feature type="domain" description="WW" evidence="2">
    <location>
        <begin position="5"/>
        <end position="40"/>
    </location>
</feature>
<dbReference type="EMBL" id="LLXL01000014">
    <property type="protein sequence ID" value="PKK80436.1"/>
    <property type="molecule type" value="Genomic_DNA"/>
</dbReference>
<protein>
    <recommendedName>
        <fullName evidence="2">WW domain-containing protein</fullName>
    </recommendedName>
</protein>